<dbReference type="Proteomes" id="UP000070444">
    <property type="component" value="Unassembled WGS sequence"/>
</dbReference>
<dbReference type="EMBL" id="KQ964661">
    <property type="protein sequence ID" value="KXN67091.1"/>
    <property type="molecule type" value="Genomic_DNA"/>
</dbReference>
<reference evidence="2 3" key="1">
    <citation type="journal article" date="2015" name="Genome Biol. Evol.">
        <title>Phylogenomic analyses indicate that early fungi evolved digesting cell walls of algal ancestors of land plants.</title>
        <authorList>
            <person name="Chang Y."/>
            <person name="Wang S."/>
            <person name="Sekimoto S."/>
            <person name="Aerts A.L."/>
            <person name="Choi C."/>
            <person name="Clum A."/>
            <person name="LaButti K.M."/>
            <person name="Lindquist E.A."/>
            <person name="Yee Ngan C."/>
            <person name="Ohm R.A."/>
            <person name="Salamov A.A."/>
            <person name="Grigoriev I.V."/>
            <person name="Spatafora J.W."/>
            <person name="Berbee M.L."/>
        </authorList>
    </citation>
    <scope>NUCLEOTIDE SEQUENCE [LARGE SCALE GENOMIC DNA]</scope>
    <source>
        <strain evidence="2 3">NRRL 28638</strain>
    </source>
</reference>
<feature type="transmembrane region" description="Helical" evidence="1">
    <location>
        <begin position="25"/>
        <end position="51"/>
    </location>
</feature>
<keyword evidence="1" id="KW-1133">Transmembrane helix</keyword>
<evidence type="ECO:0000256" key="1">
    <source>
        <dbReference type="SAM" id="Phobius"/>
    </source>
</evidence>
<keyword evidence="3" id="KW-1185">Reference proteome</keyword>
<evidence type="ECO:0000313" key="3">
    <source>
        <dbReference type="Proteomes" id="UP000070444"/>
    </source>
</evidence>
<evidence type="ECO:0000313" key="2">
    <source>
        <dbReference type="EMBL" id="KXN67091.1"/>
    </source>
</evidence>
<accession>A0A137NWQ1</accession>
<keyword evidence="1" id="KW-0472">Membrane</keyword>
<name>A0A137NWQ1_CONC2</name>
<keyword evidence="1" id="KW-0812">Transmembrane</keyword>
<sequence>MQHVQIESIVFVSKLGDIKLIVKRITYGVFVMVLAATIIMDFVTVDFCAVLQESSSKFKLSIRRRFSRRVLSMI</sequence>
<gene>
    <name evidence="2" type="ORF">CONCODRAFT_80282</name>
</gene>
<proteinExistence type="predicted"/>
<organism evidence="2 3">
    <name type="scientific">Conidiobolus coronatus (strain ATCC 28846 / CBS 209.66 / NRRL 28638)</name>
    <name type="common">Delacroixia coronata</name>
    <dbReference type="NCBI Taxonomy" id="796925"/>
    <lineage>
        <taxon>Eukaryota</taxon>
        <taxon>Fungi</taxon>
        <taxon>Fungi incertae sedis</taxon>
        <taxon>Zoopagomycota</taxon>
        <taxon>Entomophthoromycotina</taxon>
        <taxon>Entomophthoromycetes</taxon>
        <taxon>Entomophthorales</taxon>
        <taxon>Ancylistaceae</taxon>
        <taxon>Conidiobolus</taxon>
    </lineage>
</organism>
<dbReference type="AlphaFoldDB" id="A0A137NWQ1"/>
<protein>
    <submittedName>
        <fullName evidence="2">Uncharacterized protein</fullName>
    </submittedName>
</protein>